<dbReference type="GO" id="GO:0046872">
    <property type="term" value="F:metal ion binding"/>
    <property type="evidence" value="ECO:0007669"/>
    <property type="project" value="UniProtKB-KW"/>
</dbReference>
<keyword evidence="4" id="KW-0479">Metal-binding</keyword>
<evidence type="ECO:0000256" key="3">
    <source>
        <dbReference type="ARBA" id="ARBA00022679"/>
    </source>
</evidence>
<dbReference type="Pfam" id="PF05023">
    <property type="entry name" value="Phytochelatin"/>
    <property type="match status" value="1"/>
</dbReference>
<keyword evidence="3" id="KW-0808">Transferase</keyword>
<dbReference type="GO" id="GO:0046938">
    <property type="term" value="P:phytochelatin biosynthetic process"/>
    <property type="evidence" value="ECO:0007669"/>
    <property type="project" value="InterPro"/>
</dbReference>
<name>A0A0L0SP00_ALLM3</name>
<dbReference type="eggNOG" id="KOG0632">
    <property type="taxonomic scope" value="Eukaryota"/>
</dbReference>
<dbReference type="AlphaFoldDB" id="A0A0L0SP00"/>
<dbReference type="InterPro" id="IPR038765">
    <property type="entry name" value="Papain-like_cys_pep_sf"/>
</dbReference>
<dbReference type="GO" id="GO:0098849">
    <property type="term" value="P:cellular detoxification of cadmium ion"/>
    <property type="evidence" value="ECO:0007669"/>
    <property type="project" value="TreeGrafter"/>
</dbReference>
<feature type="domain" description="Peptidase C83" evidence="6">
    <location>
        <begin position="10"/>
        <end position="230"/>
    </location>
</feature>
<dbReference type="PANTHER" id="PTHR33447:SF2">
    <property type="entry name" value="GLUTATHIONE GAMMA-GLUTAMYLCYSTEINYLTRANSFERASE"/>
    <property type="match status" value="1"/>
</dbReference>
<dbReference type="EC" id="2.3.2.15" evidence="1"/>
<proteinExistence type="predicted"/>
<reference evidence="7 8" key="1">
    <citation type="submission" date="2009-11" db="EMBL/GenBank/DDBJ databases">
        <title>Annotation of Allomyces macrogynus ATCC 38327.</title>
        <authorList>
            <consortium name="The Broad Institute Genome Sequencing Platform"/>
            <person name="Russ C."/>
            <person name="Cuomo C."/>
            <person name="Burger G."/>
            <person name="Gray M.W."/>
            <person name="Holland P.W.H."/>
            <person name="King N."/>
            <person name="Lang F.B.F."/>
            <person name="Roger A.J."/>
            <person name="Ruiz-Trillo I."/>
            <person name="Young S.K."/>
            <person name="Zeng Q."/>
            <person name="Gargeya S."/>
            <person name="Fitzgerald M."/>
            <person name="Haas B."/>
            <person name="Abouelleil A."/>
            <person name="Alvarado L."/>
            <person name="Arachchi H.M."/>
            <person name="Berlin A."/>
            <person name="Chapman S.B."/>
            <person name="Gearin G."/>
            <person name="Goldberg J."/>
            <person name="Griggs A."/>
            <person name="Gujja S."/>
            <person name="Hansen M."/>
            <person name="Heiman D."/>
            <person name="Howarth C."/>
            <person name="Larimer J."/>
            <person name="Lui A."/>
            <person name="MacDonald P.J.P."/>
            <person name="McCowen C."/>
            <person name="Montmayeur A."/>
            <person name="Murphy C."/>
            <person name="Neiman D."/>
            <person name="Pearson M."/>
            <person name="Priest M."/>
            <person name="Roberts A."/>
            <person name="Saif S."/>
            <person name="Shea T."/>
            <person name="Sisk P."/>
            <person name="Stolte C."/>
            <person name="Sykes S."/>
            <person name="Wortman J."/>
            <person name="Nusbaum C."/>
            <person name="Birren B."/>
        </authorList>
    </citation>
    <scope>NUCLEOTIDE SEQUENCE [LARGE SCALE GENOMIC DNA]</scope>
    <source>
        <strain evidence="7 8">ATCC 38327</strain>
    </source>
</reference>
<reference evidence="8" key="2">
    <citation type="submission" date="2009-11" db="EMBL/GenBank/DDBJ databases">
        <title>The Genome Sequence of Allomyces macrogynus strain ATCC 38327.</title>
        <authorList>
            <consortium name="The Broad Institute Genome Sequencing Platform"/>
            <person name="Russ C."/>
            <person name="Cuomo C."/>
            <person name="Shea T."/>
            <person name="Young S.K."/>
            <person name="Zeng Q."/>
            <person name="Koehrsen M."/>
            <person name="Haas B."/>
            <person name="Borodovsky M."/>
            <person name="Guigo R."/>
            <person name="Alvarado L."/>
            <person name="Berlin A."/>
            <person name="Borenstein D."/>
            <person name="Chen Z."/>
            <person name="Engels R."/>
            <person name="Freedman E."/>
            <person name="Gellesch M."/>
            <person name="Goldberg J."/>
            <person name="Griggs A."/>
            <person name="Gujja S."/>
            <person name="Heiman D."/>
            <person name="Hepburn T."/>
            <person name="Howarth C."/>
            <person name="Jen D."/>
            <person name="Larson L."/>
            <person name="Lewis B."/>
            <person name="Mehta T."/>
            <person name="Park D."/>
            <person name="Pearson M."/>
            <person name="Roberts A."/>
            <person name="Saif S."/>
            <person name="Shenoy N."/>
            <person name="Sisk P."/>
            <person name="Stolte C."/>
            <person name="Sykes S."/>
            <person name="Walk T."/>
            <person name="White J."/>
            <person name="Yandava C."/>
            <person name="Burger G."/>
            <person name="Gray M.W."/>
            <person name="Holland P.W.H."/>
            <person name="King N."/>
            <person name="Lang F.B.F."/>
            <person name="Roger A.J."/>
            <person name="Ruiz-Trillo I."/>
            <person name="Lander E."/>
            <person name="Nusbaum C."/>
        </authorList>
    </citation>
    <scope>NUCLEOTIDE SEQUENCE [LARGE SCALE GENOMIC DNA]</scope>
    <source>
        <strain evidence="8">ATCC 38327</strain>
    </source>
</reference>
<dbReference type="VEuPathDB" id="FungiDB:AMAG_09263"/>
<dbReference type="PANTHER" id="PTHR33447">
    <property type="entry name" value="GLUTATHIONE GAMMA-GLUTAMYLCYSTEINYLTRANSFERASE"/>
    <property type="match status" value="1"/>
</dbReference>
<dbReference type="OrthoDB" id="448954at2759"/>
<accession>A0A0L0SP00</accession>
<organism evidence="7 8">
    <name type="scientific">Allomyces macrogynus (strain ATCC 38327)</name>
    <name type="common">Allomyces javanicus var. macrogynus</name>
    <dbReference type="NCBI Taxonomy" id="578462"/>
    <lineage>
        <taxon>Eukaryota</taxon>
        <taxon>Fungi</taxon>
        <taxon>Fungi incertae sedis</taxon>
        <taxon>Blastocladiomycota</taxon>
        <taxon>Blastocladiomycetes</taxon>
        <taxon>Blastocladiales</taxon>
        <taxon>Blastocladiaceae</taxon>
        <taxon>Allomyces</taxon>
    </lineage>
</organism>
<evidence type="ECO:0000256" key="2">
    <source>
        <dbReference type="ARBA" id="ARBA00022539"/>
    </source>
</evidence>
<gene>
    <name evidence="7" type="ORF">AMAG_09263</name>
</gene>
<evidence type="ECO:0000259" key="6">
    <source>
        <dbReference type="PROSITE" id="PS51443"/>
    </source>
</evidence>
<feature type="compositionally biased region" description="Acidic residues" evidence="5">
    <location>
        <begin position="297"/>
        <end position="312"/>
    </location>
</feature>
<dbReference type="SUPFAM" id="SSF54001">
    <property type="entry name" value="Cysteine proteinases"/>
    <property type="match status" value="1"/>
</dbReference>
<sequence>MTTPARPRKVYKSSLYMRPMPECLVDFSSREGKDMFRQALEEGHMETYFRLAAQFTTQADPAFCGLGTLCMVLNTLNVDPLRQWRYSPWRWYDDDMLDCCRSLDDVRDKGITISEFGCLATCNGLQAKVHRADLVTKEQFLEDIIRTSQCDDEVLVVSYFRGTLGQTGSGHFSPLGGYCAATNSVLILDVARFKYPPYWCPVDLIWNAMLPHDPVTDKPRGYVLMSRSPAEAALPKLNLTTTTVARLVHHLTVEFPHKLANDAELATLTPVDVLACALACVPEELAHNVLTEREVHEVEDDSGDDADADAEDAGPAPSCGTGCCAPKATRAAAYQAEFTQLLHAVHELPLYHDVVAARASAACNHADHAEHDQERANALLALVLLSFPVATIIPADHALAEAAPDCDAVLRAHWDLERVPLIVKREVVQLRTQMDALKCAACDEVVAAVHRGGDAGEGECHACHEVDEVHATHAEANEAA</sequence>
<protein>
    <recommendedName>
        <fullName evidence="1">glutathione gamma-glutamylcysteinyltransferase</fullName>
        <ecNumber evidence="1">2.3.2.15</ecNumber>
    </recommendedName>
</protein>
<dbReference type="Gene3D" id="3.90.70.30">
    <property type="entry name" value="Phytochelatin synthase, N-terminal domain"/>
    <property type="match status" value="1"/>
</dbReference>
<evidence type="ECO:0000313" key="7">
    <source>
        <dbReference type="EMBL" id="KNE64222.1"/>
    </source>
</evidence>
<keyword evidence="8" id="KW-1185">Reference proteome</keyword>
<evidence type="ECO:0000313" key="8">
    <source>
        <dbReference type="Proteomes" id="UP000054350"/>
    </source>
</evidence>
<dbReference type="GO" id="GO:0010273">
    <property type="term" value="P:detoxification of copper ion"/>
    <property type="evidence" value="ECO:0007669"/>
    <property type="project" value="TreeGrafter"/>
</dbReference>
<dbReference type="PROSITE" id="PS51443">
    <property type="entry name" value="PCS"/>
    <property type="match status" value="1"/>
</dbReference>
<evidence type="ECO:0000256" key="5">
    <source>
        <dbReference type="SAM" id="MobiDB-lite"/>
    </source>
</evidence>
<evidence type="ECO:0000256" key="1">
    <source>
        <dbReference type="ARBA" id="ARBA00012468"/>
    </source>
</evidence>
<dbReference type="InterPro" id="IPR040409">
    <property type="entry name" value="PCS-like"/>
</dbReference>
<dbReference type="InterPro" id="IPR007719">
    <property type="entry name" value="PCS_N"/>
</dbReference>
<dbReference type="InterPro" id="IPR038156">
    <property type="entry name" value="PCS_N_sf"/>
</dbReference>
<dbReference type="GO" id="GO:0016756">
    <property type="term" value="F:glutathione gamma-glutamylcysteinyltransferase activity"/>
    <property type="evidence" value="ECO:0007669"/>
    <property type="project" value="UniProtKB-EC"/>
</dbReference>
<dbReference type="FunFam" id="3.90.70.30:FF:000001">
    <property type="entry name" value="Glutathione gamma-glutamylcysteinyltransferase 1"/>
    <property type="match status" value="1"/>
</dbReference>
<dbReference type="Proteomes" id="UP000054350">
    <property type="component" value="Unassembled WGS sequence"/>
</dbReference>
<evidence type="ECO:0000256" key="4">
    <source>
        <dbReference type="ARBA" id="ARBA00022723"/>
    </source>
</evidence>
<feature type="region of interest" description="Disordered" evidence="5">
    <location>
        <begin position="291"/>
        <end position="318"/>
    </location>
</feature>
<dbReference type="EMBL" id="GG745344">
    <property type="protein sequence ID" value="KNE64222.1"/>
    <property type="molecule type" value="Genomic_DNA"/>
</dbReference>
<keyword evidence="2" id="KW-0104">Cadmium</keyword>